<evidence type="ECO:0000313" key="2">
    <source>
        <dbReference type="EMBL" id="PGH11789.1"/>
    </source>
</evidence>
<dbReference type="OrthoDB" id="4167490at2759"/>
<name>A0A2B7XS51_9EURO</name>
<evidence type="ECO:0000256" key="1">
    <source>
        <dbReference type="SAM" id="MobiDB-lite"/>
    </source>
</evidence>
<dbReference type="EMBL" id="PDNB01000068">
    <property type="protein sequence ID" value="PGH11789.1"/>
    <property type="molecule type" value="Genomic_DNA"/>
</dbReference>
<organism evidence="2 3">
    <name type="scientific">Helicocarpus griseus UAMH5409</name>
    <dbReference type="NCBI Taxonomy" id="1447875"/>
    <lineage>
        <taxon>Eukaryota</taxon>
        <taxon>Fungi</taxon>
        <taxon>Dikarya</taxon>
        <taxon>Ascomycota</taxon>
        <taxon>Pezizomycotina</taxon>
        <taxon>Eurotiomycetes</taxon>
        <taxon>Eurotiomycetidae</taxon>
        <taxon>Onygenales</taxon>
        <taxon>Ajellomycetaceae</taxon>
        <taxon>Helicocarpus</taxon>
    </lineage>
</organism>
<reference evidence="2 3" key="1">
    <citation type="submission" date="2017-10" db="EMBL/GenBank/DDBJ databases">
        <title>Comparative genomics in systemic dimorphic fungi from Ajellomycetaceae.</title>
        <authorList>
            <person name="Munoz J.F."/>
            <person name="Mcewen J.G."/>
            <person name="Clay O.K."/>
            <person name="Cuomo C.A."/>
        </authorList>
    </citation>
    <scope>NUCLEOTIDE SEQUENCE [LARGE SCALE GENOMIC DNA]</scope>
    <source>
        <strain evidence="2 3">UAMH5409</strain>
    </source>
</reference>
<dbReference type="Proteomes" id="UP000223968">
    <property type="component" value="Unassembled WGS sequence"/>
</dbReference>
<sequence>MTDSGLTPIRVRGKRYKTPRAANKTVVQKGQAKTNKKTAAGLPSNKKRKLQDKCRLGDSKRVKPAGRKISPLESLPAELIEKIFLHSLELNFARSSPHFGAILSRKRVLKILTFLAFFYDPRPDDNGAASYISNILRHLEYVPLDLDAQKSLQNGVINCRWFNLPLLKECKSDMFKATLEKFVFGRSFCGVGMVLEPSEMENLTKTLNRDPSDWEMQFQGTDRHDVPCTLGISAQKMNVASEIFTTLGFSPLAVWTIPGSFFMRTLWTEEAMDLLLYLLNHAPYDVVYTGPNCLRPRTTIDISRDRVQDCIHDAIVGENPSNLWDLLSWDEKVQRIVHGHDRWGVPNGYGIRGEHFITAVHQTEDAGLFQVLLRAHAESMPYDDPEITAWAMRQRDREFGDWLLSYMIEVPARRRDHNPLFRGGFAADGHPDDPSCNTWWDRFEQYLIDRGTWNGRRLEWE</sequence>
<evidence type="ECO:0000313" key="3">
    <source>
        <dbReference type="Proteomes" id="UP000223968"/>
    </source>
</evidence>
<proteinExistence type="predicted"/>
<protein>
    <submittedName>
        <fullName evidence="2">Uncharacterized protein</fullName>
    </submittedName>
</protein>
<comment type="caution">
    <text evidence="2">The sequence shown here is derived from an EMBL/GenBank/DDBJ whole genome shotgun (WGS) entry which is preliminary data.</text>
</comment>
<accession>A0A2B7XS51</accession>
<dbReference type="AlphaFoldDB" id="A0A2B7XS51"/>
<feature type="region of interest" description="Disordered" evidence="1">
    <location>
        <begin position="1"/>
        <end position="52"/>
    </location>
</feature>
<gene>
    <name evidence="2" type="ORF">AJ79_04690</name>
</gene>
<dbReference type="STRING" id="1447875.A0A2B7XS51"/>
<keyword evidence="3" id="KW-1185">Reference proteome</keyword>